<evidence type="ECO:0000313" key="2">
    <source>
        <dbReference type="EMBL" id="KAG6282734.1"/>
    </source>
</evidence>
<evidence type="ECO:0000256" key="1">
    <source>
        <dbReference type="SAM" id="MobiDB-lite"/>
    </source>
</evidence>
<reference evidence="2 3" key="1">
    <citation type="journal article" date="2020" name="bioRxiv">
        <title>Whole genome comparisons of ergot fungi reveals the divergence and evolution of species within the genus Claviceps are the result of varying mechanisms driving genome evolution and host range expansion.</title>
        <authorList>
            <person name="Wyka S.A."/>
            <person name="Mondo S.J."/>
            <person name="Liu M."/>
            <person name="Dettman J."/>
            <person name="Nalam V."/>
            <person name="Broders K.D."/>
        </authorList>
    </citation>
    <scope>NUCLEOTIDE SEQUENCE [LARGE SCALE GENOMIC DNA]</scope>
    <source>
        <strain evidence="2 3">Clav52</strain>
    </source>
</reference>
<accession>A0A9P7QBJ4</accession>
<keyword evidence="3" id="KW-1185">Reference proteome</keyword>
<comment type="caution">
    <text evidence="2">The sequence shown here is derived from an EMBL/GenBank/DDBJ whole genome shotgun (WGS) entry which is preliminary data.</text>
</comment>
<feature type="compositionally biased region" description="Low complexity" evidence="1">
    <location>
        <begin position="16"/>
        <end position="25"/>
    </location>
</feature>
<gene>
    <name evidence="2" type="ORF">E4U09_000522</name>
</gene>
<dbReference type="AlphaFoldDB" id="A0A9P7QBJ4"/>
<sequence length="59" mass="6623">MPSHSPEKIQKKKSKPSPAKAQKATSKAKHDVGPWVQRMLDEFRKGNAKAAKLPHTSFR</sequence>
<evidence type="ECO:0000313" key="3">
    <source>
        <dbReference type="Proteomes" id="UP000707071"/>
    </source>
</evidence>
<proteinExistence type="predicted"/>
<dbReference type="Proteomes" id="UP000707071">
    <property type="component" value="Unassembled WGS sequence"/>
</dbReference>
<organism evidence="2 3">
    <name type="scientific">Claviceps aff. purpurea</name>
    <dbReference type="NCBI Taxonomy" id="1967640"/>
    <lineage>
        <taxon>Eukaryota</taxon>
        <taxon>Fungi</taxon>
        <taxon>Dikarya</taxon>
        <taxon>Ascomycota</taxon>
        <taxon>Pezizomycotina</taxon>
        <taxon>Sordariomycetes</taxon>
        <taxon>Hypocreomycetidae</taxon>
        <taxon>Hypocreales</taxon>
        <taxon>Clavicipitaceae</taxon>
        <taxon>Claviceps</taxon>
    </lineage>
</organism>
<name>A0A9P7QBJ4_9HYPO</name>
<dbReference type="EMBL" id="SRRH01001131">
    <property type="protein sequence ID" value="KAG6282734.1"/>
    <property type="molecule type" value="Genomic_DNA"/>
</dbReference>
<protein>
    <submittedName>
        <fullName evidence="2">Uncharacterized protein</fullName>
    </submittedName>
</protein>
<feature type="region of interest" description="Disordered" evidence="1">
    <location>
        <begin position="1"/>
        <end position="33"/>
    </location>
</feature>